<feature type="active site" evidence="15">
    <location>
        <position position="105"/>
    </location>
</feature>
<dbReference type="SUPFAM" id="SSF53187">
    <property type="entry name" value="Zn-dependent exopeptidases"/>
    <property type="match status" value="1"/>
</dbReference>
<organism evidence="17 18">
    <name type="scientific">Pararhodospirillum oryzae</name>
    <dbReference type="NCBI Taxonomy" id="478448"/>
    <lineage>
        <taxon>Bacteria</taxon>
        <taxon>Pseudomonadati</taxon>
        <taxon>Pseudomonadota</taxon>
        <taxon>Alphaproteobacteria</taxon>
        <taxon>Rhodospirillales</taxon>
        <taxon>Rhodospirillaceae</taxon>
        <taxon>Pararhodospirillum</taxon>
    </lineage>
</organism>
<comment type="subunit">
    <text evidence="3 15">Homodimer.</text>
</comment>
<feature type="domain" description="Peptidase M20 dimerisation" evidence="16">
    <location>
        <begin position="210"/>
        <end position="310"/>
    </location>
</feature>
<feature type="binding site" evidence="15">
    <location>
        <position position="386"/>
    </location>
    <ligand>
        <name>Zn(2+)</name>
        <dbReference type="ChEBI" id="CHEBI:29105"/>
        <label>2</label>
    </ligand>
</feature>
<comment type="similarity">
    <text evidence="2 15">Belongs to the peptidase M20A family. DapE subfamily.</text>
</comment>
<dbReference type="AlphaFoldDB" id="A0A512HBV1"/>
<evidence type="ECO:0000256" key="4">
    <source>
        <dbReference type="ARBA" id="ARBA00011921"/>
    </source>
</evidence>
<keyword evidence="6 15" id="KW-0028">Amino-acid biosynthesis</keyword>
<dbReference type="GO" id="GO:0006526">
    <property type="term" value="P:L-arginine biosynthetic process"/>
    <property type="evidence" value="ECO:0007669"/>
    <property type="project" value="TreeGrafter"/>
</dbReference>
<evidence type="ECO:0000256" key="2">
    <source>
        <dbReference type="ARBA" id="ARBA00006746"/>
    </source>
</evidence>
<dbReference type="Gene3D" id="3.40.630.10">
    <property type="entry name" value="Zn peptidases"/>
    <property type="match status" value="2"/>
</dbReference>
<comment type="function">
    <text evidence="15">Catalyzes the hydrolysis of N-succinyl-L,L-diaminopimelic acid (SDAP), forming succinate and LL-2,6-diaminopimelate (DAP), an intermediate involved in the bacterial biosynthesis of lysine and meso-diaminopimelic acid, an essential component of bacterial cell walls.</text>
</comment>
<evidence type="ECO:0000256" key="8">
    <source>
        <dbReference type="ARBA" id="ARBA00022801"/>
    </source>
</evidence>
<keyword evidence="9 15" id="KW-0862">Zinc</keyword>
<evidence type="ECO:0000256" key="9">
    <source>
        <dbReference type="ARBA" id="ARBA00022833"/>
    </source>
</evidence>
<dbReference type="EMBL" id="BJZO01000131">
    <property type="protein sequence ID" value="GEO82926.1"/>
    <property type="molecule type" value="Genomic_DNA"/>
</dbReference>
<feature type="binding site" evidence="15">
    <location>
        <position position="197"/>
    </location>
    <ligand>
        <name>Zn(2+)</name>
        <dbReference type="ChEBI" id="CHEBI:29105"/>
        <label>1</label>
    </ligand>
</feature>
<evidence type="ECO:0000259" key="16">
    <source>
        <dbReference type="Pfam" id="PF07687"/>
    </source>
</evidence>
<dbReference type="NCBIfam" id="NF009557">
    <property type="entry name" value="PRK13009.1"/>
    <property type="match status" value="1"/>
</dbReference>
<dbReference type="CDD" id="cd03891">
    <property type="entry name" value="M20_DapE_proteobac"/>
    <property type="match status" value="1"/>
</dbReference>
<evidence type="ECO:0000256" key="15">
    <source>
        <dbReference type="HAMAP-Rule" id="MF_01690"/>
    </source>
</evidence>
<dbReference type="InterPro" id="IPR050072">
    <property type="entry name" value="Peptidase_M20A"/>
</dbReference>
<dbReference type="Pfam" id="PF07687">
    <property type="entry name" value="M20_dimer"/>
    <property type="match status" value="1"/>
</dbReference>
<sequence length="416" mass="43485">MSPGAAPAGTGPAPDRTPALAAEWTPALLAEPLALARALIARQSVTPADDGALDVLQAALEALGFTVTRLPFGEASGTGEAARIDNLYARRGTTGPVFGFAGHTDVVPPGPGWSVDPFAATLTDAGTLVGRGVADMKGAIACFVAAVARQPLDWPRHGSLAFLITGDEEGPAVHGTTRVLEWMDRAGERWDHALVGEPTNPEALGDALKIGRRGSLNARITIHGRGGHVAYPHLADNPVHRLARLAHALTAAPLDRGSAHFPPTSLQLTSLDVGNPTTNVIPAEARLALNIRFNDHHTGAGLAAWLRERCLDACDGAGHAFTLETRISGEAFLTEPGRLSGLVAEACQAETGRRPALSTSGGTSDARFIRGHCPVVEFGLVGRTMHKADEAVAVADLETLSAIYQRVIRAYFEGPC</sequence>
<evidence type="ECO:0000313" key="17">
    <source>
        <dbReference type="EMBL" id="GEO82926.1"/>
    </source>
</evidence>
<evidence type="ECO:0000256" key="1">
    <source>
        <dbReference type="ARBA" id="ARBA00005130"/>
    </source>
</evidence>
<dbReference type="Proteomes" id="UP000321567">
    <property type="component" value="Unassembled WGS sequence"/>
</dbReference>
<dbReference type="GO" id="GO:0008777">
    <property type="term" value="F:acetylornithine deacetylase activity"/>
    <property type="evidence" value="ECO:0007669"/>
    <property type="project" value="TreeGrafter"/>
</dbReference>
<feature type="binding site" evidence="15">
    <location>
        <position position="169"/>
    </location>
    <ligand>
        <name>Zn(2+)</name>
        <dbReference type="ChEBI" id="CHEBI:29105"/>
        <label>2</label>
    </ligand>
</feature>
<comment type="catalytic activity">
    <reaction evidence="14 15">
        <text>N-succinyl-(2S,6S)-2,6-diaminopimelate + H2O = (2S,6S)-2,6-diaminopimelate + succinate</text>
        <dbReference type="Rhea" id="RHEA:22608"/>
        <dbReference type="ChEBI" id="CHEBI:15377"/>
        <dbReference type="ChEBI" id="CHEBI:30031"/>
        <dbReference type="ChEBI" id="CHEBI:57609"/>
        <dbReference type="ChEBI" id="CHEBI:58087"/>
        <dbReference type="EC" id="3.5.1.18"/>
    </reaction>
</comment>
<feature type="active site" description="Proton acceptor" evidence="15">
    <location>
        <position position="168"/>
    </location>
</feature>
<protein>
    <recommendedName>
        <fullName evidence="5 15">Succinyl-diaminopimelate desuccinylase</fullName>
        <shortName evidence="15">SDAP desuccinylase</shortName>
        <ecNumber evidence="4 15">3.5.1.18</ecNumber>
    </recommendedName>
    <alternativeName>
        <fullName evidence="13 15">N-succinyl-LL-2,6-diaminoheptanedioate amidohydrolase</fullName>
    </alternativeName>
</protein>
<evidence type="ECO:0000256" key="3">
    <source>
        <dbReference type="ARBA" id="ARBA00011738"/>
    </source>
</evidence>
<dbReference type="GO" id="GO:0009014">
    <property type="term" value="F:succinyl-diaminopimelate desuccinylase activity"/>
    <property type="evidence" value="ECO:0007669"/>
    <property type="project" value="UniProtKB-UniRule"/>
</dbReference>
<evidence type="ECO:0000256" key="11">
    <source>
        <dbReference type="ARBA" id="ARBA00023154"/>
    </source>
</evidence>
<keyword evidence="12 15" id="KW-0170">Cobalt</keyword>
<keyword evidence="11 15" id="KW-0457">Lysine biosynthesis</keyword>
<keyword evidence="7 15" id="KW-0479">Metal-binding</keyword>
<name>A0A512HBV1_9PROT</name>
<evidence type="ECO:0000256" key="12">
    <source>
        <dbReference type="ARBA" id="ARBA00023285"/>
    </source>
</evidence>
<evidence type="ECO:0000256" key="13">
    <source>
        <dbReference type="ARBA" id="ARBA00031891"/>
    </source>
</evidence>
<dbReference type="GO" id="GO:0008270">
    <property type="term" value="F:zinc ion binding"/>
    <property type="evidence" value="ECO:0007669"/>
    <property type="project" value="UniProtKB-UniRule"/>
</dbReference>
<evidence type="ECO:0000256" key="5">
    <source>
        <dbReference type="ARBA" id="ARBA00022391"/>
    </source>
</evidence>
<dbReference type="InterPro" id="IPR011650">
    <property type="entry name" value="Peptidase_M20_dimer"/>
</dbReference>
<evidence type="ECO:0000256" key="10">
    <source>
        <dbReference type="ARBA" id="ARBA00022915"/>
    </source>
</evidence>
<dbReference type="SUPFAM" id="SSF55031">
    <property type="entry name" value="Bacterial exopeptidase dimerisation domain"/>
    <property type="match status" value="1"/>
</dbReference>
<keyword evidence="8 15" id="KW-0378">Hydrolase</keyword>
<evidence type="ECO:0000256" key="7">
    <source>
        <dbReference type="ARBA" id="ARBA00022723"/>
    </source>
</evidence>
<evidence type="ECO:0000313" key="18">
    <source>
        <dbReference type="Proteomes" id="UP000321567"/>
    </source>
</evidence>
<dbReference type="InterPro" id="IPR002933">
    <property type="entry name" value="Peptidase_M20"/>
</dbReference>
<dbReference type="GO" id="GO:0050897">
    <property type="term" value="F:cobalt ion binding"/>
    <property type="evidence" value="ECO:0007669"/>
    <property type="project" value="UniProtKB-UniRule"/>
</dbReference>
<feature type="binding site" evidence="15">
    <location>
        <position position="135"/>
    </location>
    <ligand>
        <name>Zn(2+)</name>
        <dbReference type="ChEBI" id="CHEBI:29105"/>
        <label>2</label>
    </ligand>
</feature>
<dbReference type="GO" id="GO:0019877">
    <property type="term" value="P:diaminopimelate biosynthetic process"/>
    <property type="evidence" value="ECO:0007669"/>
    <property type="project" value="UniProtKB-UniRule"/>
</dbReference>
<dbReference type="InterPro" id="IPR036264">
    <property type="entry name" value="Bact_exopeptidase_dim_dom"/>
</dbReference>
<dbReference type="UniPathway" id="UPA00034">
    <property type="reaction ID" value="UER00021"/>
</dbReference>
<dbReference type="PANTHER" id="PTHR43808">
    <property type="entry name" value="ACETYLORNITHINE DEACETYLASE"/>
    <property type="match status" value="1"/>
</dbReference>
<evidence type="ECO:0000256" key="6">
    <source>
        <dbReference type="ARBA" id="ARBA00022605"/>
    </source>
</evidence>
<evidence type="ECO:0000256" key="14">
    <source>
        <dbReference type="ARBA" id="ARBA00051301"/>
    </source>
</evidence>
<reference evidence="17 18" key="1">
    <citation type="submission" date="2019-07" db="EMBL/GenBank/DDBJ databases">
        <title>Whole genome shotgun sequence of Rhodospirillum oryzae NBRC 107573.</title>
        <authorList>
            <person name="Hosoyama A."/>
            <person name="Uohara A."/>
            <person name="Ohji S."/>
            <person name="Ichikawa N."/>
        </authorList>
    </citation>
    <scope>NUCLEOTIDE SEQUENCE [LARGE SCALE GENOMIC DNA]</scope>
    <source>
        <strain evidence="17 18">NBRC 107573</strain>
    </source>
</reference>
<comment type="pathway">
    <text evidence="1 15">Amino-acid biosynthesis; L-lysine biosynthesis via DAP pathway; LL-2,6-diaminopimelate from (S)-tetrahydrodipicolinate (succinylase route): step 3/3.</text>
</comment>
<dbReference type="GO" id="GO:0009089">
    <property type="term" value="P:lysine biosynthetic process via diaminopimelate"/>
    <property type="evidence" value="ECO:0007669"/>
    <property type="project" value="UniProtKB-UniRule"/>
</dbReference>
<comment type="cofactor">
    <cofactor evidence="15">
        <name>Zn(2+)</name>
        <dbReference type="ChEBI" id="CHEBI:29105"/>
    </cofactor>
    <cofactor evidence="15">
        <name>Co(2+)</name>
        <dbReference type="ChEBI" id="CHEBI:48828"/>
    </cofactor>
    <text evidence="15">Binds 2 Zn(2+) or Co(2+) ions per subunit.</text>
</comment>
<proteinExistence type="inferred from homology"/>
<dbReference type="NCBIfam" id="TIGR01246">
    <property type="entry name" value="dapE_proteo"/>
    <property type="match status" value="1"/>
</dbReference>
<accession>A0A512HBV1</accession>
<dbReference type="PANTHER" id="PTHR43808:SF31">
    <property type="entry name" value="N-ACETYL-L-CITRULLINE DEACETYLASE"/>
    <property type="match status" value="1"/>
</dbReference>
<dbReference type="EC" id="3.5.1.18" evidence="4 15"/>
<comment type="caution">
    <text evidence="17">The sequence shown here is derived from an EMBL/GenBank/DDBJ whole genome shotgun (WGS) entry which is preliminary data.</text>
</comment>
<dbReference type="Pfam" id="PF01546">
    <property type="entry name" value="Peptidase_M20"/>
    <property type="match status" value="1"/>
</dbReference>
<gene>
    <name evidence="15 17" type="primary">dapE</name>
    <name evidence="17" type="ORF">ROR02_30570</name>
</gene>
<dbReference type="InterPro" id="IPR005941">
    <property type="entry name" value="DapE_proteobac"/>
</dbReference>
<feature type="binding site" evidence="15">
    <location>
        <position position="135"/>
    </location>
    <ligand>
        <name>Zn(2+)</name>
        <dbReference type="ChEBI" id="CHEBI:29105"/>
        <label>1</label>
    </ligand>
</feature>
<keyword evidence="18" id="KW-1185">Reference proteome</keyword>
<dbReference type="HAMAP" id="MF_01690">
    <property type="entry name" value="DapE"/>
    <property type="match status" value="1"/>
</dbReference>
<feature type="binding site" evidence="15">
    <location>
        <position position="103"/>
    </location>
    <ligand>
        <name>Zn(2+)</name>
        <dbReference type="ChEBI" id="CHEBI:29105"/>
        <label>1</label>
    </ligand>
</feature>
<keyword evidence="10 15" id="KW-0220">Diaminopimelate biosynthesis</keyword>